<dbReference type="Pfam" id="PF01152">
    <property type="entry name" value="Bac_globin"/>
    <property type="match status" value="1"/>
</dbReference>
<reference evidence="7" key="1">
    <citation type="journal article" date="2019" name="Int. J. Syst. Evol. Microbiol.">
        <title>The Global Catalogue of Microorganisms (GCM) 10K type strain sequencing project: providing services to taxonomists for standard genome sequencing and annotation.</title>
        <authorList>
            <consortium name="The Broad Institute Genomics Platform"/>
            <consortium name="The Broad Institute Genome Sequencing Center for Infectious Disease"/>
            <person name="Wu L."/>
            <person name="Ma J."/>
        </authorList>
    </citation>
    <scope>NUCLEOTIDE SEQUENCE [LARGE SCALE GENOMIC DNA]</scope>
    <source>
        <strain evidence="7">CGMCC 1.12470</strain>
    </source>
</reference>
<keyword evidence="2" id="KW-0349">Heme</keyword>
<gene>
    <name evidence="6" type="ORF">ACFSL4_14515</name>
</gene>
<evidence type="ECO:0000256" key="3">
    <source>
        <dbReference type="ARBA" id="ARBA00022723"/>
    </source>
</evidence>
<accession>A0ABW4IQ04</accession>
<keyword evidence="7" id="KW-1185">Reference proteome</keyword>
<dbReference type="Proteomes" id="UP001597261">
    <property type="component" value="Unassembled WGS sequence"/>
</dbReference>
<evidence type="ECO:0008006" key="8">
    <source>
        <dbReference type="Google" id="ProtNLM"/>
    </source>
</evidence>
<evidence type="ECO:0000256" key="1">
    <source>
        <dbReference type="ARBA" id="ARBA00022448"/>
    </source>
</evidence>
<feature type="compositionally biased region" description="Low complexity" evidence="5">
    <location>
        <begin position="92"/>
        <end position="104"/>
    </location>
</feature>
<dbReference type="InterPro" id="IPR001486">
    <property type="entry name" value="Hemoglobin_trunc"/>
</dbReference>
<comment type="caution">
    <text evidence="6">The sequence shown here is derived from an EMBL/GenBank/DDBJ whole genome shotgun (WGS) entry which is preliminary data.</text>
</comment>
<keyword evidence="4" id="KW-0408">Iron</keyword>
<evidence type="ECO:0000256" key="2">
    <source>
        <dbReference type="ARBA" id="ARBA00022617"/>
    </source>
</evidence>
<keyword evidence="3" id="KW-0479">Metal-binding</keyword>
<evidence type="ECO:0000256" key="5">
    <source>
        <dbReference type="SAM" id="MobiDB-lite"/>
    </source>
</evidence>
<protein>
    <recommendedName>
        <fullName evidence="8">Globin</fullName>
    </recommendedName>
</protein>
<sequence length="104" mass="11146">MTEQSVVDGKHAPDKPGTPTFYEWAGGDEALGRLAEVFYGHVLKDPLLVPLFADMDKDHPKHVAKWLAEVFGGPTATPPSAEATRTWRACTSAEASPRRSAAAG</sequence>
<dbReference type="InterPro" id="IPR012292">
    <property type="entry name" value="Globin/Proto"/>
</dbReference>
<dbReference type="RefSeq" id="WP_381082484.1">
    <property type="nucleotide sequence ID" value="NZ_JBHUDX010000033.1"/>
</dbReference>
<evidence type="ECO:0000256" key="4">
    <source>
        <dbReference type="ARBA" id="ARBA00023004"/>
    </source>
</evidence>
<evidence type="ECO:0000313" key="7">
    <source>
        <dbReference type="Proteomes" id="UP001597261"/>
    </source>
</evidence>
<dbReference type="Gene3D" id="1.10.490.10">
    <property type="entry name" value="Globins"/>
    <property type="match status" value="1"/>
</dbReference>
<dbReference type="InterPro" id="IPR009050">
    <property type="entry name" value="Globin-like_sf"/>
</dbReference>
<proteinExistence type="predicted"/>
<name>A0ABW4IQ04_9ACTN</name>
<dbReference type="EMBL" id="JBHUDX010000033">
    <property type="protein sequence ID" value="MFD1659385.1"/>
    <property type="molecule type" value="Genomic_DNA"/>
</dbReference>
<keyword evidence="1" id="KW-0813">Transport</keyword>
<organism evidence="6 7">
    <name type="scientific">Streptomyces caeni</name>
    <dbReference type="NCBI Taxonomy" id="2307231"/>
    <lineage>
        <taxon>Bacteria</taxon>
        <taxon>Bacillati</taxon>
        <taxon>Actinomycetota</taxon>
        <taxon>Actinomycetes</taxon>
        <taxon>Kitasatosporales</taxon>
        <taxon>Streptomycetaceae</taxon>
        <taxon>Streptomyces</taxon>
    </lineage>
</organism>
<feature type="region of interest" description="Disordered" evidence="5">
    <location>
        <begin position="76"/>
        <end position="104"/>
    </location>
</feature>
<evidence type="ECO:0000313" key="6">
    <source>
        <dbReference type="EMBL" id="MFD1659385.1"/>
    </source>
</evidence>
<dbReference type="SUPFAM" id="SSF46458">
    <property type="entry name" value="Globin-like"/>
    <property type="match status" value="1"/>
</dbReference>